<evidence type="ECO:0000313" key="1">
    <source>
        <dbReference type="EMBL" id="GBO45633.1"/>
    </source>
</evidence>
<dbReference type="AlphaFoldDB" id="A0A4Y2X7Q4"/>
<keyword evidence="2" id="KW-1185">Reference proteome</keyword>
<sequence>MIVMCVCGSFIPTEGRVPKEEKKLRHSNTKKKRMVLWVMAIKPITWKHFCWRHSSDREEKMEFKGLLESWQVVESTAQKEERGLAKQRNMLQRNAV</sequence>
<protein>
    <submittedName>
        <fullName evidence="1">Uncharacterized protein</fullName>
    </submittedName>
</protein>
<reference evidence="1 2" key="1">
    <citation type="journal article" date="2019" name="Sci. Rep.">
        <title>Orb-weaving spider Araneus ventricosus genome elucidates the spidroin gene catalogue.</title>
        <authorList>
            <person name="Kono N."/>
            <person name="Nakamura H."/>
            <person name="Ohtoshi R."/>
            <person name="Moran D.A.P."/>
            <person name="Shinohara A."/>
            <person name="Yoshida Y."/>
            <person name="Fujiwara M."/>
            <person name="Mori M."/>
            <person name="Tomita M."/>
            <person name="Arakawa K."/>
        </authorList>
    </citation>
    <scope>NUCLEOTIDE SEQUENCE [LARGE SCALE GENOMIC DNA]</scope>
</reference>
<dbReference type="Proteomes" id="UP000499080">
    <property type="component" value="Unassembled WGS sequence"/>
</dbReference>
<dbReference type="EMBL" id="BGPR01072806">
    <property type="protein sequence ID" value="GBO45633.1"/>
    <property type="molecule type" value="Genomic_DNA"/>
</dbReference>
<organism evidence="1 2">
    <name type="scientific">Araneus ventricosus</name>
    <name type="common">Orbweaver spider</name>
    <name type="synonym">Epeira ventricosa</name>
    <dbReference type="NCBI Taxonomy" id="182803"/>
    <lineage>
        <taxon>Eukaryota</taxon>
        <taxon>Metazoa</taxon>
        <taxon>Ecdysozoa</taxon>
        <taxon>Arthropoda</taxon>
        <taxon>Chelicerata</taxon>
        <taxon>Arachnida</taxon>
        <taxon>Araneae</taxon>
        <taxon>Araneomorphae</taxon>
        <taxon>Entelegynae</taxon>
        <taxon>Araneoidea</taxon>
        <taxon>Araneidae</taxon>
        <taxon>Araneus</taxon>
    </lineage>
</organism>
<gene>
    <name evidence="1" type="ORF">AVEN_47212_1</name>
</gene>
<accession>A0A4Y2X7Q4</accession>
<name>A0A4Y2X7Q4_ARAVE</name>
<evidence type="ECO:0000313" key="2">
    <source>
        <dbReference type="Proteomes" id="UP000499080"/>
    </source>
</evidence>
<proteinExistence type="predicted"/>
<comment type="caution">
    <text evidence="1">The sequence shown here is derived from an EMBL/GenBank/DDBJ whole genome shotgun (WGS) entry which is preliminary data.</text>
</comment>